<evidence type="ECO:0000256" key="13">
    <source>
        <dbReference type="ARBA" id="ARBA00023125"/>
    </source>
</evidence>
<dbReference type="Gene3D" id="3.40.50.300">
    <property type="entry name" value="P-loop containing nucleotide triphosphate hydrolases"/>
    <property type="match status" value="2"/>
</dbReference>
<dbReference type="PANTHER" id="PTHR11472:SF1">
    <property type="entry name" value="GENERAL TRANSCRIPTION AND DNA REPAIR FACTOR IIH HELICASE SUBUNIT XPD"/>
    <property type="match status" value="1"/>
</dbReference>
<evidence type="ECO:0000256" key="3">
    <source>
        <dbReference type="ARBA" id="ARBA00009146"/>
    </source>
</evidence>
<comment type="caution">
    <text evidence="20">The sequence shown here is derived from an EMBL/GenBank/DDBJ whole genome shotgun (WGS) entry which is preliminary data.</text>
</comment>
<evidence type="ECO:0000256" key="12">
    <source>
        <dbReference type="ARBA" id="ARBA00023014"/>
    </source>
</evidence>
<dbReference type="GO" id="GO:0016818">
    <property type="term" value="F:hydrolase activity, acting on acid anhydrides, in phosphorus-containing anhydrides"/>
    <property type="evidence" value="ECO:0007669"/>
    <property type="project" value="InterPro"/>
</dbReference>
<dbReference type="PROSITE" id="PS51193">
    <property type="entry name" value="HELICASE_ATP_BIND_2"/>
    <property type="match status" value="1"/>
</dbReference>
<evidence type="ECO:0000256" key="9">
    <source>
        <dbReference type="ARBA" id="ARBA00022806"/>
    </source>
</evidence>
<dbReference type="SMART" id="SM00491">
    <property type="entry name" value="HELICc2"/>
    <property type="match status" value="1"/>
</dbReference>
<dbReference type="InterPro" id="IPR010614">
    <property type="entry name" value="RAD3-like_helicase_DEAD"/>
</dbReference>
<dbReference type="Pfam" id="PF06733">
    <property type="entry name" value="DEAD_2"/>
    <property type="match status" value="1"/>
</dbReference>
<protein>
    <recommendedName>
        <fullName evidence="17">DNA 5'-3' helicase</fullName>
        <ecNumber evidence="17">5.6.2.3</ecNumber>
    </recommendedName>
</protein>
<dbReference type="Pfam" id="PF13307">
    <property type="entry name" value="Helicase_C_2"/>
    <property type="match status" value="1"/>
</dbReference>
<accession>A0A1Y1S9M1</accession>
<name>A0A1Y1S9M1_9MICR</name>
<reference evidence="20 21" key="1">
    <citation type="journal article" date="2017" name="Environ. Microbiol.">
        <title>Decay of the glycolytic pathway and adaptation to intranuclear parasitism within Enterocytozoonidae microsporidia.</title>
        <authorList>
            <person name="Wiredu Boakye D."/>
            <person name="Jaroenlak P."/>
            <person name="Prachumwat A."/>
            <person name="Williams T.A."/>
            <person name="Bateman K.S."/>
            <person name="Itsathitphaisarn O."/>
            <person name="Sritunyalucksana K."/>
            <person name="Paszkiewicz K.H."/>
            <person name="Moore K.A."/>
            <person name="Stentiford G.D."/>
            <person name="Williams B.A."/>
        </authorList>
    </citation>
    <scope>NUCLEOTIDE SEQUENCE [LARGE SCALE GENOMIC DNA]</scope>
    <source>
        <strain evidence="20 21">GB1</strain>
    </source>
</reference>
<keyword evidence="15" id="KW-0413">Isomerase</keyword>
<evidence type="ECO:0000256" key="18">
    <source>
        <dbReference type="ARBA" id="ARBA00048954"/>
    </source>
</evidence>
<dbReference type="SUPFAM" id="SSF52540">
    <property type="entry name" value="P-loop containing nucleoside triphosphate hydrolases"/>
    <property type="match status" value="1"/>
</dbReference>
<proteinExistence type="inferred from homology"/>
<dbReference type="GO" id="GO:0006366">
    <property type="term" value="P:transcription by RNA polymerase II"/>
    <property type="evidence" value="ECO:0007669"/>
    <property type="project" value="TreeGrafter"/>
</dbReference>
<keyword evidence="4" id="KW-0004">4Fe-4S</keyword>
<dbReference type="PRINTS" id="PR00852">
    <property type="entry name" value="XRODRMPGMNTD"/>
</dbReference>
<dbReference type="NCBIfam" id="TIGR00604">
    <property type="entry name" value="rad3"/>
    <property type="match status" value="1"/>
</dbReference>
<evidence type="ECO:0000256" key="10">
    <source>
        <dbReference type="ARBA" id="ARBA00022840"/>
    </source>
</evidence>
<evidence type="ECO:0000259" key="19">
    <source>
        <dbReference type="PROSITE" id="PS51193"/>
    </source>
</evidence>
<keyword evidence="21" id="KW-1185">Reference proteome</keyword>
<feature type="domain" description="Helicase ATP-binding" evidence="19">
    <location>
        <begin position="7"/>
        <end position="247"/>
    </location>
</feature>
<dbReference type="FunFam" id="3.40.50.300:FF:000135">
    <property type="entry name" value="DNA repair helicase RAD3, putative"/>
    <property type="match status" value="1"/>
</dbReference>
<dbReference type="OrthoDB" id="272481at2759"/>
<evidence type="ECO:0000256" key="16">
    <source>
        <dbReference type="ARBA" id="ARBA00023242"/>
    </source>
</evidence>
<evidence type="ECO:0000256" key="4">
    <source>
        <dbReference type="ARBA" id="ARBA00022485"/>
    </source>
</evidence>
<dbReference type="InterPro" id="IPR013020">
    <property type="entry name" value="Rad3/Chl1-like"/>
</dbReference>
<evidence type="ECO:0000313" key="20">
    <source>
        <dbReference type="EMBL" id="ORD95121.1"/>
    </source>
</evidence>
<comment type="similarity">
    <text evidence="3">Belongs to the helicase family. RAD3/XPD subfamily.</text>
</comment>
<dbReference type="GO" id="GO:0003684">
    <property type="term" value="F:damaged DNA binding"/>
    <property type="evidence" value="ECO:0007669"/>
    <property type="project" value="TreeGrafter"/>
</dbReference>
<dbReference type="PANTHER" id="PTHR11472">
    <property type="entry name" value="DNA REPAIR DEAD HELICASE RAD3/XP-D SUBFAMILY MEMBER"/>
    <property type="match status" value="1"/>
</dbReference>
<keyword evidence="16" id="KW-0539">Nucleus</keyword>
<dbReference type="GO" id="GO:0006289">
    <property type="term" value="P:nucleotide-excision repair"/>
    <property type="evidence" value="ECO:0007669"/>
    <property type="project" value="InterPro"/>
</dbReference>
<keyword evidence="10" id="KW-0067">ATP-binding</keyword>
<dbReference type="InterPro" id="IPR001945">
    <property type="entry name" value="RAD3/XPD"/>
</dbReference>
<evidence type="ECO:0000313" key="21">
    <source>
        <dbReference type="Proteomes" id="UP000192639"/>
    </source>
</evidence>
<evidence type="ECO:0000256" key="14">
    <source>
        <dbReference type="ARBA" id="ARBA00023204"/>
    </source>
</evidence>
<dbReference type="GO" id="GO:0051536">
    <property type="term" value="F:iron-sulfur cluster binding"/>
    <property type="evidence" value="ECO:0007669"/>
    <property type="project" value="UniProtKB-KW"/>
</dbReference>
<comment type="subcellular location">
    <subcellularLocation>
        <location evidence="2">Nucleus</location>
    </subcellularLocation>
</comment>
<dbReference type="AlphaFoldDB" id="A0A1Y1S9M1"/>
<dbReference type="EMBL" id="LWDP01000002">
    <property type="protein sequence ID" value="ORD95121.1"/>
    <property type="molecule type" value="Genomic_DNA"/>
</dbReference>
<evidence type="ECO:0000256" key="5">
    <source>
        <dbReference type="ARBA" id="ARBA00022723"/>
    </source>
</evidence>
<evidence type="ECO:0000256" key="6">
    <source>
        <dbReference type="ARBA" id="ARBA00022741"/>
    </source>
</evidence>
<evidence type="ECO:0000256" key="15">
    <source>
        <dbReference type="ARBA" id="ARBA00023235"/>
    </source>
</evidence>
<evidence type="ECO:0000256" key="11">
    <source>
        <dbReference type="ARBA" id="ARBA00023004"/>
    </source>
</evidence>
<dbReference type="InterPro" id="IPR027417">
    <property type="entry name" value="P-loop_NTPase"/>
</dbReference>
<dbReference type="GO" id="GO:0005634">
    <property type="term" value="C:nucleus"/>
    <property type="evidence" value="ECO:0007669"/>
    <property type="project" value="UniProtKB-SubCell"/>
</dbReference>
<keyword evidence="5" id="KW-0479">Metal-binding</keyword>
<dbReference type="GO" id="GO:0046872">
    <property type="term" value="F:metal ion binding"/>
    <property type="evidence" value="ECO:0007669"/>
    <property type="project" value="UniProtKB-KW"/>
</dbReference>
<keyword evidence="7" id="KW-0227">DNA damage</keyword>
<dbReference type="InterPro" id="IPR006555">
    <property type="entry name" value="ATP-dep_Helicase_C"/>
</dbReference>
<evidence type="ECO:0000256" key="1">
    <source>
        <dbReference type="ARBA" id="ARBA00001966"/>
    </source>
</evidence>
<dbReference type="SMART" id="SM00488">
    <property type="entry name" value="DEXDc2"/>
    <property type="match status" value="1"/>
</dbReference>
<dbReference type="InterPro" id="IPR006554">
    <property type="entry name" value="Helicase-like_DEXD_c2"/>
</dbReference>
<gene>
    <name evidence="20" type="ORF">ECANGB1_2511</name>
</gene>
<organism evidence="20 21">
    <name type="scientific">Enterospora canceri</name>
    <dbReference type="NCBI Taxonomy" id="1081671"/>
    <lineage>
        <taxon>Eukaryota</taxon>
        <taxon>Fungi</taxon>
        <taxon>Fungi incertae sedis</taxon>
        <taxon>Microsporidia</taxon>
        <taxon>Enterocytozoonidae</taxon>
        <taxon>Enterospora</taxon>
    </lineage>
</organism>
<sequence>MICEIKNTPIYFPFDKIQPEQRQYMEGILNSIENPGHTLIEIPPSTGKTDALIACTVSYAIWQKKQNKNRKIIYCLNSKVELDDVYKSIKRQIEYMDQFIETNFTGMCADGDAMRKYKHNETESNQEISHGIYNFCDLKNNKHKNEQINSTMMQSVLEVCDCIIFTSDCLIDIGIYSLISCKLQEDSIVIFDQAQNIDNKCVESMSIQITRRVLEEARSALKIFEDRIKDKSNLYRSERMERVVDECIPYYFNKMKNEEVYESTPGNMRSPMHVIGAIKRFIEFLKTKLKSSHVAIDTVDAFLDKIEDVVCIERKQLRFCSQRLSVLKSQANFNHDKMSSLELVAKVATFLGLHSKEFSVIFEPYDAITHAFNPTFRLSCNDPSVGTKHIFSRFRNVLLTSTALCSTEMYSKLLDFTQLNTIRIGRFHNRNVVTPLIITKGDDQMIIENKPFDSNRFAMDDVLVSDKKKHIDPAIVRNYGILLLNLSKTVPDNILVFFPNSGYLDEILSAWTNTGVIEEITANKAIFTETQNIQETAMAIGKYKEACDSGRGGILLCVARGITSDGIEFAGGYGRCAVVFGVPFLSTNCVILNEKLKFLEESRGINETEFLTFDAMRQTAQSLSQIIRSPFDYGLVVLADTKFTTFDILNLLPKWIQQDVEKGNTGLSIDMAMRAAREFYREMAQPPDQEEYLIHNENESMRS</sequence>
<dbReference type="InterPro" id="IPR010643">
    <property type="entry name" value="HBB"/>
</dbReference>
<evidence type="ECO:0000256" key="17">
    <source>
        <dbReference type="ARBA" id="ARBA00044969"/>
    </source>
</evidence>
<evidence type="ECO:0000256" key="7">
    <source>
        <dbReference type="ARBA" id="ARBA00022763"/>
    </source>
</evidence>
<evidence type="ECO:0000256" key="2">
    <source>
        <dbReference type="ARBA" id="ARBA00004123"/>
    </source>
</evidence>
<dbReference type="VEuPathDB" id="MicrosporidiaDB:ECANGB1_2511"/>
<comment type="catalytic activity">
    <reaction evidence="18">
        <text>ATP + H2O = ADP + phosphate + H(+)</text>
        <dbReference type="Rhea" id="RHEA:13065"/>
        <dbReference type="ChEBI" id="CHEBI:15377"/>
        <dbReference type="ChEBI" id="CHEBI:15378"/>
        <dbReference type="ChEBI" id="CHEBI:30616"/>
        <dbReference type="ChEBI" id="CHEBI:43474"/>
        <dbReference type="ChEBI" id="CHEBI:456216"/>
        <dbReference type="EC" id="5.6.2.3"/>
    </reaction>
</comment>
<dbReference type="GO" id="GO:0045951">
    <property type="term" value="P:positive regulation of mitotic recombination"/>
    <property type="evidence" value="ECO:0007669"/>
    <property type="project" value="TreeGrafter"/>
</dbReference>
<keyword evidence="9" id="KW-0347">Helicase</keyword>
<keyword evidence="11" id="KW-0408">Iron</keyword>
<keyword evidence="12" id="KW-0411">Iron-sulfur</keyword>
<keyword evidence="13" id="KW-0238">DNA-binding</keyword>
<dbReference type="GO" id="GO:0005524">
    <property type="term" value="F:ATP binding"/>
    <property type="evidence" value="ECO:0007669"/>
    <property type="project" value="UniProtKB-KW"/>
</dbReference>
<dbReference type="InterPro" id="IPR045028">
    <property type="entry name" value="DinG/Rad3-like"/>
</dbReference>
<comment type="cofactor">
    <cofactor evidence="1">
        <name>[4Fe-4S] cluster</name>
        <dbReference type="ChEBI" id="CHEBI:49883"/>
    </cofactor>
</comment>
<keyword evidence="8" id="KW-0378">Hydrolase</keyword>
<keyword evidence="14" id="KW-0234">DNA repair</keyword>
<dbReference type="GO" id="GO:0043139">
    <property type="term" value="F:5'-3' DNA helicase activity"/>
    <property type="evidence" value="ECO:0007669"/>
    <property type="project" value="UniProtKB-EC"/>
</dbReference>
<dbReference type="Pfam" id="PF06777">
    <property type="entry name" value="HBB"/>
    <property type="match status" value="1"/>
</dbReference>
<keyword evidence="6" id="KW-0547">Nucleotide-binding</keyword>
<dbReference type="Proteomes" id="UP000192639">
    <property type="component" value="Unassembled WGS sequence"/>
</dbReference>
<dbReference type="EC" id="5.6.2.3" evidence="17"/>
<dbReference type="InterPro" id="IPR014013">
    <property type="entry name" value="Helic_SF1/SF2_ATP-bd_DinG/Rad3"/>
</dbReference>
<evidence type="ECO:0000256" key="8">
    <source>
        <dbReference type="ARBA" id="ARBA00022801"/>
    </source>
</evidence>